<evidence type="ECO:0000256" key="1">
    <source>
        <dbReference type="SAM" id="MobiDB-lite"/>
    </source>
</evidence>
<proteinExistence type="predicted"/>
<dbReference type="EMBL" id="JACXVP010000012">
    <property type="protein sequence ID" value="KAG5570592.1"/>
    <property type="molecule type" value="Genomic_DNA"/>
</dbReference>
<feature type="compositionally biased region" description="Basic and acidic residues" evidence="1">
    <location>
        <begin position="31"/>
        <end position="40"/>
    </location>
</feature>
<reference evidence="2 3" key="1">
    <citation type="submission" date="2020-09" db="EMBL/GenBank/DDBJ databases">
        <title>De no assembly of potato wild relative species, Solanum commersonii.</title>
        <authorList>
            <person name="Cho K."/>
        </authorList>
    </citation>
    <scope>NUCLEOTIDE SEQUENCE [LARGE SCALE GENOMIC DNA]</scope>
    <source>
        <strain evidence="2">LZ3.2</strain>
        <tissue evidence="2">Leaf</tissue>
    </source>
</reference>
<feature type="compositionally biased region" description="Acidic residues" evidence="1">
    <location>
        <begin position="17"/>
        <end position="30"/>
    </location>
</feature>
<protein>
    <submittedName>
        <fullName evidence="2">Uncharacterized protein</fullName>
    </submittedName>
</protein>
<name>A0A9J5W5T4_SOLCO</name>
<accession>A0A9J5W5T4</accession>
<dbReference type="Proteomes" id="UP000824120">
    <property type="component" value="Chromosome 12"/>
</dbReference>
<dbReference type="AlphaFoldDB" id="A0A9J5W5T4"/>
<organism evidence="2 3">
    <name type="scientific">Solanum commersonii</name>
    <name type="common">Commerson's wild potato</name>
    <name type="synonym">Commerson's nightshade</name>
    <dbReference type="NCBI Taxonomy" id="4109"/>
    <lineage>
        <taxon>Eukaryota</taxon>
        <taxon>Viridiplantae</taxon>
        <taxon>Streptophyta</taxon>
        <taxon>Embryophyta</taxon>
        <taxon>Tracheophyta</taxon>
        <taxon>Spermatophyta</taxon>
        <taxon>Magnoliopsida</taxon>
        <taxon>eudicotyledons</taxon>
        <taxon>Gunneridae</taxon>
        <taxon>Pentapetalae</taxon>
        <taxon>asterids</taxon>
        <taxon>lamiids</taxon>
        <taxon>Solanales</taxon>
        <taxon>Solanaceae</taxon>
        <taxon>Solanoideae</taxon>
        <taxon>Solaneae</taxon>
        <taxon>Solanum</taxon>
    </lineage>
</organism>
<evidence type="ECO:0000313" key="2">
    <source>
        <dbReference type="EMBL" id="KAG5570592.1"/>
    </source>
</evidence>
<evidence type="ECO:0000313" key="3">
    <source>
        <dbReference type="Proteomes" id="UP000824120"/>
    </source>
</evidence>
<sequence>MDEIENYQDSSAHTSDDIESSEGESDNLDEENSKDAHTSDEDGNLLSLSICARDISSKSFEYTRLFLILKSLPRSPWILLCPFLVT</sequence>
<feature type="region of interest" description="Disordered" evidence="1">
    <location>
        <begin position="1"/>
        <end position="42"/>
    </location>
</feature>
<gene>
    <name evidence="2" type="ORF">H5410_060358</name>
</gene>
<comment type="caution">
    <text evidence="2">The sequence shown here is derived from an EMBL/GenBank/DDBJ whole genome shotgun (WGS) entry which is preliminary data.</text>
</comment>
<keyword evidence="3" id="KW-1185">Reference proteome</keyword>